<reference evidence="4 5" key="1">
    <citation type="submission" date="2016-04" db="EMBL/GenBank/DDBJ databases">
        <title>Evolutionary innovation and constraint leading to complex multicellularity in the Ascomycota.</title>
        <authorList>
            <person name="Cisse O."/>
            <person name="Nguyen A."/>
            <person name="Hewitt D.A."/>
            <person name="Jedd G."/>
            <person name="Stajich J.E."/>
        </authorList>
    </citation>
    <scope>NUCLEOTIDE SEQUENCE [LARGE SCALE GENOMIC DNA]</scope>
    <source>
        <strain evidence="4 5">DAH-3</strain>
    </source>
</reference>
<sequence length="445" mass="51127">MMKTLLKNVPSERSDISEIIQFITRYINFVIDSSYSYDQLRTLSQLKPIIQALYKCPHSGLLFSTMWTCMEFRKTCYDEKSVEGARANAAEIVAIRLLRTYSQHDLMIHLTKIFSVNGDEIGDEKLTELSALDIAVIASAKHFLSSMAVRRIVNDIWFGNISFWGDIDVIGSRAQKAASIYRPTGDFWVGYSRLRVPRYKFAIETFNFVIVLGLYCVVLINKNNVKNTHLTPVEILLDVWFISFLHDEIGQIRDAGHTGLYTADVLNLFDVGMLVIFIVWIVLRVVGRNSIYYTELAFDVLSLEALFLIPRVFSALTLIPYYGALLTSLRQMIKDFVKFLVLISVLCAGFIFSFVILARNTFSFNKMVWMLIRIFYGSTYIGFDQMYEINPIFGPPLMLLFFFTSYLLLASSDPYINTLVQIRKHELGPRVSLQFCDFMSRSMLV</sequence>
<accession>A0A1U7LMT0</accession>
<proteinExistence type="predicted"/>
<comment type="caution">
    <text evidence="4">The sequence shown here is derived from an EMBL/GenBank/DDBJ whole genome shotgun (WGS) entry which is preliminary data.</text>
</comment>
<dbReference type="InterPro" id="IPR052971">
    <property type="entry name" value="TRP_calcium_channel"/>
</dbReference>
<evidence type="ECO:0000313" key="4">
    <source>
        <dbReference type="EMBL" id="OLL23964.1"/>
    </source>
</evidence>
<evidence type="ECO:0000259" key="3">
    <source>
        <dbReference type="Pfam" id="PF23317"/>
    </source>
</evidence>
<dbReference type="EMBL" id="LXFE01001054">
    <property type="protein sequence ID" value="OLL23964.1"/>
    <property type="molecule type" value="Genomic_DNA"/>
</dbReference>
<dbReference type="Pfam" id="PF23317">
    <property type="entry name" value="YVC1_C"/>
    <property type="match status" value="1"/>
</dbReference>
<keyword evidence="1" id="KW-0812">Transmembrane</keyword>
<organism evidence="4 5">
    <name type="scientific">Neolecta irregularis (strain DAH-3)</name>
    <dbReference type="NCBI Taxonomy" id="1198029"/>
    <lineage>
        <taxon>Eukaryota</taxon>
        <taxon>Fungi</taxon>
        <taxon>Dikarya</taxon>
        <taxon>Ascomycota</taxon>
        <taxon>Taphrinomycotina</taxon>
        <taxon>Neolectales</taxon>
        <taxon>Neolectaceae</taxon>
        <taxon>Neolecta</taxon>
    </lineage>
</organism>
<feature type="transmembrane region" description="Helical" evidence="1">
    <location>
        <begin position="298"/>
        <end position="324"/>
    </location>
</feature>
<dbReference type="PANTHER" id="PTHR35859">
    <property type="entry name" value="NONSELECTIVE CATION CHANNEL PROTEIN"/>
    <property type="match status" value="1"/>
</dbReference>
<dbReference type="STRING" id="1198029.A0A1U7LMT0"/>
<gene>
    <name evidence="4" type="ORF">NEOLI_002730</name>
</gene>
<feature type="transmembrane region" description="Helical" evidence="1">
    <location>
        <begin position="336"/>
        <end position="357"/>
    </location>
</feature>
<keyword evidence="5" id="KW-1185">Reference proteome</keyword>
<feature type="transmembrane region" description="Helical" evidence="1">
    <location>
        <begin position="201"/>
        <end position="220"/>
    </location>
</feature>
<name>A0A1U7LMT0_NEOID</name>
<keyword evidence="1" id="KW-0472">Membrane</keyword>
<dbReference type="AlphaFoldDB" id="A0A1U7LMT0"/>
<protein>
    <submittedName>
        <fullName evidence="4">Calcium channel YVC1</fullName>
    </submittedName>
</protein>
<dbReference type="OrthoDB" id="310870at2759"/>
<dbReference type="Proteomes" id="UP000186594">
    <property type="component" value="Unassembled WGS sequence"/>
</dbReference>
<evidence type="ECO:0000256" key="1">
    <source>
        <dbReference type="SAM" id="Phobius"/>
    </source>
</evidence>
<keyword evidence="1" id="KW-1133">Transmembrane helix</keyword>
<feature type="domain" description="Calcium channel YVC1-like C-terminal transmembrane" evidence="3">
    <location>
        <begin position="208"/>
        <end position="409"/>
    </location>
</feature>
<feature type="transmembrane region" description="Helical" evidence="1">
    <location>
        <begin position="265"/>
        <end position="286"/>
    </location>
</feature>
<evidence type="ECO:0000313" key="5">
    <source>
        <dbReference type="Proteomes" id="UP000186594"/>
    </source>
</evidence>
<dbReference type="InterPro" id="IPR056336">
    <property type="entry name" value="YVC1_C"/>
</dbReference>
<evidence type="ECO:0000259" key="2">
    <source>
        <dbReference type="Pfam" id="PF23190"/>
    </source>
</evidence>
<dbReference type="Pfam" id="PF23190">
    <property type="entry name" value="LHD_TRPY1"/>
    <property type="match status" value="1"/>
</dbReference>
<feature type="transmembrane region" description="Helical" evidence="1">
    <location>
        <begin position="389"/>
        <end position="409"/>
    </location>
</feature>
<feature type="domain" description="YVC1 N-terminal linker helical" evidence="2">
    <location>
        <begin position="52"/>
        <end position="161"/>
    </location>
</feature>
<dbReference type="InterPro" id="IPR056337">
    <property type="entry name" value="LHD_YVC1"/>
</dbReference>
<dbReference type="PANTHER" id="PTHR35859:SF5">
    <property type="entry name" value="ION TRANSPORT DOMAIN-CONTAINING PROTEIN"/>
    <property type="match status" value="1"/>
</dbReference>